<evidence type="ECO:0000256" key="1">
    <source>
        <dbReference type="ARBA" id="ARBA00008279"/>
    </source>
</evidence>
<keyword evidence="3 8" id="KW-0690">Ribosome biogenesis</keyword>
<dbReference type="PIRSF" id="PIRSF006485">
    <property type="entry name" value="GTP-binding_EngA"/>
    <property type="match status" value="1"/>
</dbReference>
<dbReference type="InterPro" id="IPR005225">
    <property type="entry name" value="Small_GTP-bd"/>
</dbReference>
<feature type="binding site" evidence="8">
    <location>
        <begin position="129"/>
        <end position="132"/>
    </location>
    <ligand>
        <name>GTP</name>
        <dbReference type="ChEBI" id="CHEBI:37565"/>
        <label>1</label>
    </ligand>
</feature>
<dbReference type="NCBIfam" id="TIGR00231">
    <property type="entry name" value="small_GTP"/>
    <property type="match status" value="2"/>
</dbReference>
<keyword evidence="4 10" id="KW-0677">Repeat</keyword>
<dbReference type="InterPro" id="IPR003593">
    <property type="entry name" value="AAA+_ATPase"/>
</dbReference>
<dbReference type="GO" id="GO:0042254">
    <property type="term" value="P:ribosome biogenesis"/>
    <property type="evidence" value="ECO:0007669"/>
    <property type="project" value="UniProtKB-KW"/>
</dbReference>
<dbReference type="InterPro" id="IPR006073">
    <property type="entry name" value="GTP-bd"/>
</dbReference>
<evidence type="ECO:0000313" key="12">
    <source>
        <dbReference type="EMBL" id="CAA9558192.1"/>
    </source>
</evidence>
<dbReference type="InterPro" id="IPR016484">
    <property type="entry name" value="GTPase_Der"/>
</dbReference>
<dbReference type="InterPro" id="IPR031166">
    <property type="entry name" value="G_ENGA"/>
</dbReference>
<dbReference type="GO" id="GO:0005525">
    <property type="term" value="F:GTP binding"/>
    <property type="evidence" value="ECO:0007669"/>
    <property type="project" value="UniProtKB-UniRule"/>
</dbReference>
<keyword evidence="5 8" id="KW-0547">Nucleotide-binding</keyword>
<evidence type="ECO:0000256" key="4">
    <source>
        <dbReference type="ARBA" id="ARBA00022737"/>
    </source>
</evidence>
<dbReference type="NCBIfam" id="TIGR03594">
    <property type="entry name" value="GTPase_EngA"/>
    <property type="match status" value="1"/>
</dbReference>
<dbReference type="CDD" id="cd01895">
    <property type="entry name" value="EngA2"/>
    <property type="match status" value="1"/>
</dbReference>
<evidence type="ECO:0000256" key="10">
    <source>
        <dbReference type="RuleBase" id="RU004481"/>
    </source>
</evidence>
<dbReference type="SMART" id="SM00382">
    <property type="entry name" value="AAA"/>
    <property type="match status" value="2"/>
</dbReference>
<dbReference type="CDD" id="cd01894">
    <property type="entry name" value="EngA1"/>
    <property type="match status" value="1"/>
</dbReference>
<evidence type="ECO:0000256" key="6">
    <source>
        <dbReference type="ARBA" id="ARBA00023134"/>
    </source>
</evidence>
<dbReference type="PANTHER" id="PTHR43834:SF6">
    <property type="entry name" value="GTPASE DER"/>
    <property type="match status" value="1"/>
</dbReference>
<dbReference type="SUPFAM" id="SSF52540">
    <property type="entry name" value="P-loop containing nucleoside triphosphate hydrolases"/>
    <property type="match status" value="2"/>
</dbReference>
<dbReference type="FunFam" id="3.40.50.300:FF:000040">
    <property type="entry name" value="GTPase Der"/>
    <property type="match status" value="1"/>
</dbReference>
<dbReference type="GO" id="GO:0043022">
    <property type="term" value="F:ribosome binding"/>
    <property type="evidence" value="ECO:0007669"/>
    <property type="project" value="TreeGrafter"/>
</dbReference>
<feature type="binding site" evidence="8">
    <location>
        <begin position="303"/>
        <end position="306"/>
    </location>
    <ligand>
        <name>GTP</name>
        <dbReference type="ChEBI" id="CHEBI:37565"/>
        <label>2</label>
    </ligand>
</feature>
<comment type="function">
    <text evidence="8 10">GTPase that plays an essential role in the late steps of ribosome biogenesis.</text>
</comment>
<feature type="binding site" evidence="8">
    <location>
        <begin position="10"/>
        <end position="17"/>
    </location>
    <ligand>
        <name>GTP</name>
        <dbReference type="ChEBI" id="CHEBI:37565"/>
        <label>1</label>
    </ligand>
</feature>
<feature type="domain" description="EngA-type G" evidence="11">
    <location>
        <begin position="185"/>
        <end position="360"/>
    </location>
</feature>
<gene>
    <name evidence="8" type="primary">der</name>
    <name evidence="12" type="ORF">AVDCRST_MAG43-1644</name>
</gene>
<feature type="binding site" evidence="8">
    <location>
        <begin position="238"/>
        <end position="242"/>
    </location>
    <ligand>
        <name>GTP</name>
        <dbReference type="ChEBI" id="CHEBI:37565"/>
        <label>2</label>
    </ligand>
</feature>
<evidence type="ECO:0000256" key="9">
    <source>
        <dbReference type="PROSITE-ProRule" id="PRU01049"/>
    </source>
</evidence>
<evidence type="ECO:0000256" key="3">
    <source>
        <dbReference type="ARBA" id="ARBA00022517"/>
    </source>
</evidence>
<dbReference type="AlphaFoldDB" id="A0A6J4UTV9"/>
<dbReference type="Gene3D" id="3.40.50.300">
    <property type="entry name" value="P-loop containing nucleotide triphosphate hydrolases"/>
    <property type="match status" value="2"/>
</dbReference>
<dbReference type="Gene3D" id="3.30.300.20">
    <property type="match status" value="1"/>
</dbReference>
<evidence type="ECO:0000256" key="8">
    <source>
        <dbReference type="HAMAP-Rule" id="MF_00195"/>
    </source>
</evidence>
<evidence type="ECO:0000256" key="7">
    <source>
        <dbReference type="ARBA" id="ARBA00032345"/>
    </source>
</evidence>
<proteinExistence type="inferred from homology"/>
<dbReference type="PRINTS" id="PR00326">
    <property type="entry name" value="GTP1OBG"/>
</dbReference>
<dbReference type="InterPro" id="IPR032859">
    <property type="entry name" value="KH_dom-like"/>
</dbReference>
<dbReference type="FunFam" id="3.40.50.300:FF:000057">
    <property type="entry name" value="GTPase Der"/>
    <property type="match status" value="1"/>
</dbReference>
<sequence length="448" mass="49752">MVKPIVAIVGRPNVGKSTLFNRLIGERRAIVQNEPGTTRDRVYGTAEWVGHEFTVIDTGGLMDEDEVSPDALESESYIAAQTRDQATSAIAEADVIVFMVDVMAGPTAGDAEIATLLRRADKPTILAVNKADSVQRRDLAYDFFELGLGDPIAVSAYHGNGTGDLLDKVVEGLPEAEEEEATEGPRIAIVGRPNVGKSRLLNALLGQERSIVSDLPGTTRDSLDTEIIWEGKPITLIDTAGIRRRGRVEHGIERISVMRSMRAIDRADVVLLLIDATEDFTAQDLHIAGYVEEQKKGLVIVVNKWDLVEKDSTTMDTYRERARIQLDFLPYAPLVFISAKLGQRVGQVIDTALTVIKEREKRVSTAALNKMLKDAVAKHQPPSRPGKWVKFFYATQADVAPPTFIFFCNDPKQIHFSYRRYIENELREAFGFQGTPLRISFRSRREGT</sequence>
<feature type="binding site" evidence="8">
    <location>
        <begin position="57"/>
        <end position="61"/>
    </location>
    <ligand>
        <name>GTP</name>
        <dbReference type="ChEBI" id="CHEBI:37565"/>
        <label>1</label>
    </ligand>
</feature>
<dbReference type="PANTHER" id="PTHR43834">
    <property type="entry name" value="GTPASE DER"/>
    <property type="match status" value="1"/>
</dbReference>
<reference evidence="12" key="1">
    <citation type="submission" date="2020-02" db="EMBL/GenBank/DDBJ databases">
        <authorList>
            <person name="Meier V. D."/>
        </authorList>
    </citation>
    <scope>NUCLEOTIDE SEQUENCE</scope>
    <source>
        <strain evidence="12">AVDCRST_MAG43</strain>
    </source>
</reference>
<dbReference type="EMBL" id="CADCWI010000088">
    <property type="protein sequence ID" value="CAA9558192.1"/>
    <property type="molecule type" value="Genomic_DNA"/>
</dbReference>
<evidence type="ECO:0000256" key="2">
    <source>
        <dbReference type="ARBA" id="ARBA00020953"/>
    </source>
</evidence>
<comment type="similarity">
    <text evidence="1 8 9 10">Belongs to the TRAFAC class TrmE-Era-EngA-EngB-Septin-like GTPase superfamily. EngA (Der) GTPase family.</text>
</comment>
<dbReference type="InterPro" id="IPR015946">
    <property type="entry name" value="KH_dom-like_a/b"/>
</dbReference>
<organism evidence="12">
    <name type="scientific">uncultured Thermomicrobiales bacterium</name>
    <dbReference type="NCBI Taxonomy" id="1645740"/>
    <lineage>
        <taxon>Bacteria</taxon>
        <taxon>Pseudomonadati</taxon>
        <taxon>Thermomicrobiota</taxon>
        <taxon>Thermomicrobia</taxon>
        <taxon>Thermomicrobiales</taxon>
        <taxon>environmental samples</taxon>
    </lineage>
</organism>
<feature type="binding site" evidence="8">
    <location>
        <begin position="191"/>
        <end position="198"/>
    </location>
    <ligand>
        <name>GTP</name>
        <dbReference type="ChEBI" id="CHEBI:37565"/>
        <label>2</label>
    </ligand>
</feature>
<accession>A0A6J4UTV9</accession>
<dbReference type="Pfam" id="PF14714">
    <property type="entry name" value="KH_dom-like"/>
    <property type="match status" value="1"/>
</dbReference>
<name>A0A6J4UTV9_9BACT</name>
<dbReference type="FunFam" id="3.30.300.20:FF:000004">
    <property type="entry name" value="GTPase Der"/>
    <property type="match status" value="1"/>
</dbReference>
<dbReference type="InterPro" id="IPR027417">
    <property type="entry name" value="P-loop_NTPase"/>
</dbReference>
<dbReference type="HAMAP" id="MF_00195">
    <property type="entry name" value="GTPase_Der"/>
    <property type="match status" value="1"/>
</dbReference>
<evidence type="ECO:0000259" key="11">
    <source>
        <dbReference type="PROSITE" id="PS51712"/>
    </source>
</evidence>
<comment type="subunit">
    <text evidence="8">Associates with the 50S ribosomal subunit.</text>
</comment>
<keyword evidence="6 8" id="KW-0342">GTP-binding</keyword>
<evidence type="ECO:0000256" key="5">
    <source>
        <dbReference type="ARBA" id="ARBA00022741"/>
    </source>
</evidence>
<dbReference type="Pfam" id="PF01926">
    <property type="entry name" value="MMR_HSR1"/>
    <property type="match status" value="2"/>
</dbReference>
<dbReference type="PROSITE" id="PS51712">
    <property type="entry name" value="G_ENGA"/>
    <property type="match status" value="2"/>
</dbReference>
<feature type="domain" description="EngA-type G" evidence="11">
    <location>
        <begin position="4"/>
        <end position="177"/>
    </location>
</feature>
<protein>
    <recommendedName>
        <fullName evidence="2 8">GTPase Der</fullName>
    </recommendedName>
    <alternativeName>
        <fullName evidence="7 8">GTP-binding protein EngA</fullName>
    </alternativeName>
</protein>